<evidence type="ECO:0000313" key="1">
    <source>
        <dbReference type="EMBL" id="GII51276.1"/>
    </source>
</evidence>
<accession>A0A8J3XT72</accession>
<dbReference type="EMBL" id="BOOQ01000065">
    <property type="protein sequence ID" value="GII51276.1"/>
    <property type="molecule type" value="Genomic_DNA"/>
</dbReference>
<keyword evidence="2" id="KW-1185">Reference proteome</keyword>
<proteinExistence type="predicted"/>
<organism evidence="1 2">
    <name type="scientific">Planotetraspora silvatica</name>
    <dbReference type="NCBI Taxonomy" id="234614"/>
    <lineage>
        <taxon>Bacteria</taxon>
        <taxon>Bacillati</taxon>
        <taxon>Actinomycetota</taxon>
        <taxon>Actinomycetes</taxon>
        <taxon>Streptosporangiales</taxon>
        <taxon>Streptosporangiaceae</taxon>
        <taxon>Planotetraspora</taxon>
    </lineage>
</organism>
<dbReference type="Proteomes" id="UP000644610">
    <property type="component" value="Unassembled WGS sequence"/>
</dbReference>
<comment type="caution">
    <text evidence="1">The sequence shown here is derived from an EMBL/GenBank/DDBJ whole genome shotgun (WGS) entry which is preliminary data.</text>
</comment>
<reference evidence="1" key="1">
    <citation type="submission" date="2021-01" db="EMBL/GenBank/DDBJ databases">
        <title>Whole genome shotgun sequence of Planotetraspora silvatica NBRC 100141.</title>
        <authorList>
            <person name="Komaki H."/>
            <person name="Tamura T."/>
        </authorList>
    </citation>
    <scope>NUCLEOTIDE SEQUENCE</scope>
    <source>
        <strain evidence="1">NBRC 100141</strain>
    </source>
</reference>
<gene>
    <name evidence="1" type="ORF">Psi02_77000</name>
</gene>
<protein>
    <submittedName>
        <fullName evidence="1">Uncharacterized protein</fullName>
    </submittedName>
</protein>
<sequence length="174" mass="19739">MSEFLLPKIHIDALLTAALAWEGEEYARYRFDRRSAENPAVLERVVLSLETADDLGRILWGQNFDMAAWYVGFELDTLDAERVAALDKEALADLHSVQSYAFDRLPGEPDPGVILWAIACYEYQTCPEFPEEWIGTPAAPFISYLQGRARSRLPGAQVAWPIEDRDIFLTWASQ</sequence>
<dbReference type="AlphaFoldDB" id="A0A8J3XT72"/>
<name>A0A8J3XT72_9ACTN</name>
<evidence type="ECO:0000313" key="2">
    <source>
        <dbReference type="Proteomes" id="UP000644610"/>
    </source>
</evidence>
<dbReference type="RefSeq" id="WP_203980775.1">
    <property type="nucleotide sequence ID" value="NZ_BAAAKY010000074.1"/>
</dbReference>